<organism evidence="1 2">
    <name type="scientific">Macrolepiota fuliginosa MF-IS2</name>
    <dbReference type="NCBI Taxonomy" id="1400762"/>
    <lineage>
        <taxon>Eukaryota</taxon>
        <taxon>Fungi</taxon>
        <taxon>Dikarya</taxon>
        <taxon>Basidiomycota</taxon>
        <taxon>Agaricomycotina</taxon>
        <taxon>Agaricomycetes</taxon>
        <taxon>Agaricomycetidae</taxon>
        <taxon>Agaricales</taxon>
        <taxon>Agaricineae</taxon>
        <taxon>Agaricaceae</taxon>
        <taxon>Macrolepiota</taxon>
    </lineage>
</organism>
<sequence length="192" mass="21483">MSEPLPTLNHEDLVSEKCVTNPHDTPVSSQEWRQARSRTFEALKVVLCSYAITYDASRSSLKLHRSSFIGFDDLVTVYATNNWLRCITIFDEYGPKAPRAEGVAIRRRCCRGTGFSVHVSSARSFYINCLPACMSTAGRLMFIISSLRKLAWSIVTQDVDGVIKQRPSHAVKLLQILGKGSSLQSHVRYLAT</sequence>
<dbReference type="Proteomes" id="UP000807342">
    <property type="component" value="Unassembled WGS sequence"/>
</dbReference>
<accession>A0A9P5XIM0</accession>
<dbReference type="EMBL" id="MU151075">
    <property type="protein sequence ID" value="KAF9452117.1"/>
    <property type="molecule type" value="Genomic_DNA"/>
</dbReference>
<protein>
    <submittedName>
        <fullName evidence="1">Uncharacterized protein</fullName>
    </submittedName>
</protein>
<dbReference type="AlphaFoldDB" id="A0A9P5XIM0"/>
<gene>
    <name evidence="1" type="ORF">P691DRAFT_785191</name>
</gene>
<name>A0A9P5XIM0_9AGAR</name>
<comment type="caution">
    <text evidence="1">The sequence shown here is derived from an EMBL/GenBank/DDBJ whole genome shotgun (WGS) entry which is preliminary data.</text>
</comment>
<evidence type="ECO:0000313" key="2">
    <source>
        <dbReference type="Proteomes" id="UP000807342"/>
    </source>
</evidence>
<keyword evidence="2" id="KW-1185">Reference proteome</keyword>
<reference evidence="1" key="1">
    <citation type="submission" date="2020-11" db="EMBL/GenBank/DDBJ databases">
        <authorList>
            <consortium name="DOE Joint Genome Institute"/>
            <person name="Ahrendt S."/>
            <person name="Riley R."/>
            <person name="Andreopoulos W."/>
            <person name="Labutti K."/>
            <person name="Pangilinan J."/>
            <person name="Ruiz-Duenas F.J."/>
            <person name="Barrasa J.M."/>
            <person name="Sanchez-Garcia M."/>
            <person name="Camarero S."/>
            <person name="Miyauchi S."/>
            <person name="Serrano A."/>
            <person name="Linde D."/>
            <person name="Babiker R."/>
            <person name="Drula E."/>
            <person name="Ayuso-Fernandez I."/>
            <person name="Pacheco R."/>
            <person name="Padilla G."/>
            <person name="Ferreira P."/>
            <person name="Barriuso J."/>
            <person name="Kellner H."/>
            <person name="Castanera R."/>
            <person name="Alfaro M."/>
            <person name="Ramirez L."/>
            <person name="Pisabarro A.G."/>
            <person name="Kuo A."/>
            <person name="Tritt A."/>
            <person name="Lipzen A."/>
            <person name="He G."/>
            <person name="Yan M."/>
            <person name="Ng V."/>
            <person name="Cullen D."/>
            <person name="Martin F."/>
            <person name="Rosso M.-N."/>
            <person name="Henrissat B."/>
            <person name="Hibbett D."/>
            <person name="Martinez A.T."/>
            <person name="Grigoriev I.V."/>
        </authorList>
    </citation>
    <scope>NUCLEOTIDE SEQUENCE</scope>
    <source>
        <strain evidence="1">MF-IS2</strain>
    </source>
</reference>
<proteinExistence type="predicted"/>
<evidence type="ECO:0000313" key="1">
    <source>
        <dbReference type="EMBL" id="KAF9452117.1"/>
    </source>
</evidence>